<feature type="region of interest" description="Disordered" evidence="4">
    <location>
        <begin position="760"/>
        <end position="855"/>
    </location>
</feature>
<dbReference type="OrthoDB" id="1931671at2759"/>
<name>A0A8B8PYZ8_9MYRT</name>
<dbReference type="GO" id="GO:0005829">
    <property type="term" value="C:cytosol"/>
    <property type="evidence" value="ECO:0007669"/>
    <property type="project" value="TreeGrafter"/>
</dbReference>
<evidence type="ECO:0000256" key="1">
    <source>
        <dbReference type="ARBA" id="ARBA00005485"/>
    </source>
</evidence>
<comment type="similarity">
    <text evidence="1">Belongs to the WEB family.</text>
</comment>
<dbReference type="GO" id="GO:0009904">
    <property type="term" value="P:chloroplast accumulation movement"/>
    <property type="evidence" value="ECO:0007669"/>
    <property type="project" value="TreeGrafter"/>
</dbReference>
<dbReference type="GeneID" id="115747857"/>
<evidence type="ECO:0000256" key="4">
    <source>
        <dbReference type="SAM" id="MobiDB-lite"/>
    </source>
</evidence>
<keyword evidence="2 3" id="KW-0175">Coiled coil</keyword>
<dbReference type="PANTHER" id="PTHR32054:SF31">
    <property type="entry name" value="PROTEIN WEAK CHLOROPLAST MOVEMENT UNDER BLUE LIGHT 1"/>
    <property type="match status" value="1"/>
</dbReference>
<reference evidence="6" key="1">
    <citation type="submission" date="2025-04" db="UniProtKB">
        <authorList>
            <consortium name="RefSeq"/>
        </authorList>
    </citation>
    <scope>IDENTIFICATION</scope>
    <source>
        <tissue evidence="7">Leaf</tissue>
    </source>
</reference>
<dbReference type="KEGG" id="rarg:115747857"/>
<feature type="coiled-coil region" evidence="3">
    <location>
        <begin position="517"/>
        <end position="649"/>
    </location>
</feature>
<feature type="region of interest" description="Disordered" evidence="4">
    <location>
        <begin position="131"/>
        <end position="158"/>
    </location>
</feature>
<proteinExistence type="inferred from homology"/>
<dbReference type="InterPro" id="IPR008545">
    <property type="entry name" value="Web"/>
</dbReference>
<feature type="coiled-coil region" evidence="3">
    <location>
        <begin position="353"/>
        <end position="471"/>
    </location>
</feature>
<reference evidence="5" key="2">
    <citation type="submission" date="2025-05" db="UniProtKB">
        <authorList>
            <consortium name="RefSeq"/>
        </authorList>
    </citation>
    <scope>NUCLEOTIDE SEQUENCE [LARGE SCALE GENOMIC DNA]</scope>
</reference>
<dbReference type="GO" id="GO:0009903">
    <property type="term" value="P:chloroplast avoidance movement"/>
    <property type="evidence" value="ECO:0007669"/>
    <property type="project" value="TreeGrafter"/>
</dbReference>
<protein>
    <submittedName>
        <fullName evidence="6 7">Protein WEAK CHLOROPLAST MOVEMENT UNDER BLUE LIGHT 1-like</fullName>
    </submittedName>
</protein>
<dbReference type="RefSeq" id="XP_048130479.1">
    <property type="nucleotide sequence ID" value="XM_048274522.1"/>
</dbReference>
<evidence type="ECO:0000313" key="5">
    <source>
        <dbReference type="Proteomes" id="UP000827889"/>
    </source>
</evidence>
<evidence type="ECO:0000256" key="3">
    <source>
        <dbReference type="SAM" id="Coils"/>
    </source>
</evidence>
<feature type="compositionally biased region" description="Polar residues" evidence="4">
    <location>
        <begin position="795"/>
        <end position="806"/>
    </location>
</feature>
<evidence type="ECO:0000313" key="6">
    <source>
        <dbReference type="RefSeq" id="XP_030540025.1"/>
    </source>
</evidence>
<dbReference type="RefSeq" id="XP_030540025.1">
    <property type="nucleotide sequence ID" value="XM_030684165.1"/>
</dbReference>
<feature type="region of interest" description="Disordered" evidence="4">
    <location>
        <begin position="1"/>
        <end position="79"/>
    </location>
</feature>
<feature type="coiled-coil region" evidence="3">
    <location>
        <begin position="253"/>
        <end position="322"/>
    </location>
</feature>
<evidence type="ECO:0000313" key="7">
    <source>
        <dbReference type="RefSeq" id="XP_048130479.1"/>
    </source>
</evidence>
<dbReference type="PANTHER" id="PTHR32054">
    <property type="entry name" value="HEAVY CHAIN, PUTATIVE, EXPRESSED-RELATED-RELATED"/>
    <property type="match status" value="1"/>
</dbReference>
<dbReference type="Proteomes" id="UP000827889">
    <property type="component" value="Chromosome 2"/>
</dbReference>
<keyword evidence="5" id="KW-1185">Reference proteome</keyword>
<dbReference type="AlphaFoldDB" id="A0A8B8PYZ8"/>
<sequence length="879" mass="97683">MEDGKVANKMPSPKAEAYPSTKNDLMDTAEQEEPNAERKVESDPKRPTFENIENLMVRDGSDDNASGRSQHSASSSASSFAFKADEAKFDHEGIFVEARTTGGAQTGFDGAPQDLVLGGDEIHPVYDTKLDSPRAVADDPNTGEVTDPSSEEKSSNSNLMGLGFIPVHNLRINPTFEMEGSEGEGHLIASNDVSFPAQDARSAFSDTTVFVGTPENVTKVEEGRGLIDTAAPFESVKAAVSKFGGILDWKAHKIKAVERRQFVEEELEKAQEEMPIYRKRSEHAEEEKLHVLKELDNGKRLIEELKLNLERAQTEEYQARQDSELALLRVEEMEQGIAEEASYAAKAQVEVAIARHTAAVSELQSVREELEALAKEYSSLVEERDVAVKKAEEAVLMSKEVEKMVEDLTIELITTKESLESAQAAHLEAEEQRIGAAMAKEQDCISWERELKEAEQELHNLNHQVQTAKDLKSKLDVASAFLLDLKAELAVCMESKLKQEMEAEAKGDLAEGDNRTHANWQAMVASAEKELEEVKLNMEKANVEVNCLKVTAAALESEMESEKSDLANIRQREEMAAMAVASLKAELDRTRSEISKLKEKEEEAREKMVELPKQLQKAAPEADQAKWLAQLAHEEMNKAKEEAELAKAGATATETRLQAVLKEIEAAKASEKLALSAIKALQESELAQSSDGMDESPRITVSLEEYYELSRRAHEAEELANMRVAAAISQIEVAKESEMQSLEMLEEVNDEKAKRKEVLRDAMDKAEKAQEGKLSIEQELRKWRAEHENRRKGSEPNQGVSTTTNGFEEMREPSNFIRIPEPAVHANYMPSPSPYVHGSSTEPESSPEVKAVKKKKRSLFPRLLLFLGRRKAHSSKSSS</sequence>
<feature type="compositionally biased region" description="Low complexity" evidence="4">
    <location>
        <begin position="66"/>
        <end position="79"/>
    </location>
</feature>
<dbReference type="Pfam" id="PF05701">
    <property type="entry name" value="WEMBL"/>
    <property type="match status" value="1"/>
</dbReference>
<feature type="compositionally biased region" description="Basic and acidic residues" evidence="4">
    <location>
        <begin position="35"/>
        <end position="48"/>
    </location>
</feature>
<organism evidence="5 6">
    <name type="scientific">Rhodamnia argentea</name>
    <dbReference type="NCBI Taxonomy" id="178133"/>
    <lineage>
        <taxon>Eukaryota</taxon>
        <taxon>Viridiplantae</taxon>
        <taxon>Streptophyta</taxon>
        <taxon>Embryophyta</taxon>
        <taxon>Tracheophyta</taxon>
        <taxon>Spermatophyta</taxon>
        <taxon>Magnoliopsida</taxon>
        <taxon>eudicotyledons</taxon>
        <taxon>Gunneridae</taxon>
        <taxon>Pentapetalae</taxon>
        <taxon>rosids</taxon>
        <taxon>malvids</taxon>
        <taxon>Myrtales</taxon>
        <taxon>Myrtaceae</taxon>
        <taxon>Myrtoideae</taxon>
        <taxon>Myrteae</taxon>
        <taxon>Australasian group</taxon>
        <taxon>Rhodamnia</taxon>
    </lineage>
</organism>
<accession>A0A8B8PYZ8</accession>
<evidence type="ECO:0000256" key="2">
    <source>
        <dbReference type="ARBA" id="ARBA00023054"/>
    </source>
</evidence>
<gene>
    <name evidence="6 7" type="primary">LOC115747857</name>
</gene>
<feature type="compositionally biased region" description="Basic and acidic residues" evidence="4">
    <location>
        <begin position="760"/>
        <end position="794"/>
    </location>
</feature>